<sequence>MDPETGTLITGRLEEVYKAINTHITHVQAILSKARISHLEIRGIGDAQLRTVKIVETYLKARQLAINV</sequence>
<comment type="caution">
    <text evidence="1">The sequence shown here is derived from an EMBL/GenBank/DDBJ whole genome shotgun (WGS) entry which is preliminary data.</text>
</comment>
<name>A0A7C1CD90_9CREN</name>
<reference evidence="1" key="1">
    <citation type="journal article" date="2020" name="mSystems">
        <title>Genome- and Community-Level Interaction Insights into Carbon Utilization and Element Cycling Functions of Hydrothermarchaeota in Hydrothermal Sediment.</title>
        <authorList>
            <person name="Zhou Z."/>
            <person name="Liu Y."/>
            <person name="Xu W."/>
            <person name="Pan J."/>
            <person name="Luo Z.H."/>
            <person name="Li M."/>
        </authorList>
    </citation>
    <scope>NUCLEOTIDE SEQUENCE [LARGE SCALE GENOMIC DNA]</scope>
    <source>
        <strain evidence="1">SpSt-116</strain>
    </source>
</reference>
<evidence type="ECO:0000313" key="1">
    <source>
        <dbReference type="EMBL" id="HDP14581.1"/>
    </source>
</evidence>
<gene>
    <name evidence="1" type="ORF">ENN26_02215</name>
</gene>
<dbReference type="AlphaFoldDB" id="A0A7C1CD90"/>
<proteinExistence type="predicted"/>
<accession>A0A7C1CD90</accession>
<organism evidence="1">
    <name type="scientific">Thermofilum adornatum</name>
    <dbReference type="NCBI Taxonomy" id="1365176"/>
    <lineage>
        <taxon>Archaea</taxon>
        <taxon>Thermoproteota</taxon>
        <taxon>Thermoprotei</taxon>
        <taxon>Thermofilales</taxon>
        <taxon>Thermofilaceae</taxon>
        <taxon>Thermofilum</taxon>
    </lineage>
</organism>
<protein>
    <submittedName>
        <fullName evidence="1">Uncharacterized protein</fullName>
    </submittedName>
</protein>
<dbReference type="EMBL" id="DSAY01000041">
    <property type="protein sequence ID" value="HDP14581.1"/>
    <property type="molecule type" value="Genomic_DNA"/>
</dbReference>